<name>F0XHX9_GROCL</name>
<dbReference type="PANTHER" id="PTHR11999">
    <property type="entry name" value="GROUP II PYRIDOXAL-5-PHOSPHATE DECARBOXYLASE"/>
    <property type="match status" value="1"/>
</dbReference>
<dbReference type="SUPFAM" id="SSF53383">
    <property type="entry name" value="PLP-dependent transferases"/>
    <property type="match status" value="1"/>
</dbReference>
<dbReference type="InterPro" id="IPR002129">
    <property type="entry name" value="PyrdxlP-dep_de-COase"/>
</dbReference>
<evidence type="ECO:0000256" key="3">
    <source>
        <dbReference type="ARBA" id="ARBA00022793"/>
    </source>
</evidence>
<evidence type="ECO:0000256" key="6">
    <source>
        <dbReference type="PIRSR" id="PIRSR602129-50"/>
    </source>
</evidence>
<dbReference type="GO" id="GO:0006520">
    <property type="term" value="P:amino acid metabolic process"/>
    <property type="evidence" value="ECO:0007669"/>
    <property type="project" value="InterPro"/>
</dbReference>
<dbReference type="RefSeq" id="XP_014172531.1">
    <property type="nucleotide sequence ID" value="XM_014317056.1"/>
</dbReference>
<gene>
    <name evidence="8" type="ORF">CMQ_2978</name>
</gene>
<comment type="similarity">
    <text evidence="2 7">Belongs to the group II decarboxylase family.</text>
</comment>
<protein>
    <submittedName>
        <fullName evidence="8">Aromatic-l-amino-acid decarboxylase</fullName>
    </submittedName>
</protein>
<keyword evidence="3" id="KW-0210">Decarboxylase</keyword>
<dbReference type="GO" id="GO:0019752">
    <property type="term" value="P:carboxylic acid metabolic process"/>
    <property type="evidence" value="ECO:0007669"/>
    <property type="project" value="InterPro"/>
</dbReference>
<dbReference type="InParanoid" id="F0XHX9"/>
<evidence type="ECO:0000313" key="8">
    <source>
        <dbReference type="EMBL" id="EFX03049.1"/>
    </source>
</evidence>
<dbReference type="AlphaFoldDB" id="F0XHX9"/>
<dbReference type="GO" id="GO:0030170">
    <property type="term" value="F:pyridoxal phosphate binding"/>
    <property type="evidence" value="ECO:0007669"/>
    <property type="project" value="InterPro"/>
</dbReference>
<dbReference type="GO" id="GO:0016831">
    <property type="term" value="F:carboxy-lyase activity"/>
    <property type="evidence" value="ECO:0007669"/>
    <property type="project" value="UniProtKB-KW"/>
</dbReference>
<feature type="modified residue" description="N6-(pyridoxal phosphate)lysine" evidence="6">
    <location>
        <position position="334"/>
    </location>
</feature>
<dbReference type="Gene3D" id="1.20.1340.10">
    <property type="entry name" value="dopa decarboxylase, N-terminal domain"/>
    <property type="match status" value="1"/>
</dbReference>
<dbReference type="InterPro" id="IPR015424">
    <property type="entry name" value="PyrdxlP-dep_Trfase"/>
</dbReference>
<evidence type="ECO:0000256" key="5">
    <source>
        <dbReference type="ARBA" id="ARBA00023239"/>
    </source>
</evidence>
<proteinExistence type="inferred from homology"/>
<sequence length="531" mass="57990">MDANDFRQAATATIEEIIQYYGSLGGRPVVSTVEPGYLRRLLPAAVPEQGEPWSAIQADVEDKIVPGLTHWQSPNFFAFFPCPSSYPSILGELYSATFAAAAFNWICSPAITELETVVMDWLVQLLGLPADFASTGPTAGGGVIHGTASEAVLTMMTAAADKYLRAVLADAVVGCSDEAVEDLRADRRGRLVALGSAAAHSSTKKAARILGLRYRSVPVAPADGYRMTATALRQTLADVRAAGLEPFFLTATFGTTDTCAVDDFAGIADVLEQDRRLAQQQSQKQTLPEVWVHVDAAYAGSALVLPDQQAAFAPAAAGTDILRRFHSFNFNMHKWLLTNFDASCVFVRRRRWLVDALSADAHYYRNDYSDGGLVTDYRDWQLPLGRRFRSLKIWFVLRTYGRDGLRAYISRSIRLGERFAAALPPDLFDIITGPRFALTVFRCAPRDPAEDPAATSDRTRRVYEAVNAGGQIWVTSTSLEGKGAAIRVMTGNYLTEEKHVDGAIAIFIAAARQALADEDKKQAAHQPDLKI</sequence>
<dbReference type="PANTHER" id="PTHR11999:SF70">
    <property type="entry name" value="MIP05841P"/>
    <property type="match status" value="1"/>
</dbReference>
<dbReference type="PROSITE" id="PS00392">
    <property type="entry name" value="DDC_GAD_HDC_YDC"/>
    <property type="match status" value="1"/>
</dbReference>
<dbReference type="HOGENOM" id="CLU_011856_3_1_1"/>
<evidence type="ECO:0000256" key="1">
    <source>
        <dbReference type="ARBA" id="ARBA00001933"/>
    </source>
</evidence>
<dbReference type="Pfam" id="PF00282">
    <property type="entry name" value="Pyridoxal_deC"/>
    <property type="match status" value="1"/>
</dbReference>
<dbReference type="InterPro" id="IPR015422">
    <property type="entry name" value="PyrdxlP-dep_Trfase_small"/>
</dbReference>
<dbReference type="Proteomes" id="UP000007796">
    <property type="component" value="Unassembled WGS sequence"/>
</dbReference>
<comment type="cofactor">
    <cofactor evidence="1 6 7">
        <name>pyridoxal 5'-phosphate</name>
        <dbReference type="ChEBI" id="CHEBI:597326"/>
    </cofactor>
</comment>
<dbReference type="eggNOG" id="KOG0628">
    <property type="taxonomic scope" value="Eukaryota"/>
</dbReference>
<accession>F0XHX9</accession>
<keyword evidence="9" id="KW-1185">Reference proteome</keyword>
<dbReference type="InterPro" id="IPR015421">
    <property type="entry name" value="PyrdxlP-dep_Trfase_major"/>
</dbReference>
<dbReference type="PRINTS" id="PR00800">
    <property type="entry name" value="YHDCRBOXLASE"/>
</dbReference>
<dbReference type="GeneID" id="25976026"/>
<evidence type="ECO:0000256" key="2">
    <source>
        <dbReference type="ARBA" id="ARBA00009533"/>
    </source>
</evidence>
<dbReference type="OrthoDB" id="639767at2759"/>
<dbReference type="STRING" id="655863.F0XHX9"/>
<dbReference type="EMBL" id="GL629769">
    <property type="protein sequence ID" value="EFX03049.1"/>
    <property type="molecule type" value="Genomic_DNA"/>
</dbReference>
<keyword evidence="5 7" id="KW-0456">Lyase</keyword>
<evidence type="ECO:0000313" key="9">
    <source>
        <dbReference type="Proteomes" id="UP000007796"/>
    </source>
</evidence>
<dbReference type="Gene3D" id="3.90.1150.10">
    <property type="entry name" value="Aspartate Aminotransferase, domain 1"/>
    <property type="match status" value="1"/>
</dbReference>
<dbReference type="GO" id="GO:0005737">
    <property type="term" value="C:cytoplasm"/>
    <property type="evidence" value="ECO:0007669"/>
    <property type="project" value="TreeGrafter"/>
</dbReference>
<keyword evidence="4 6" id="KW-0663">Pyridoxal phosphate</keyword>
<evidence type="ECO:0000256" key="4">
    <source>
        <dbReference type="ARBA" id="ARBA00022898"/>
    </source>
</evidence>
<reference evidence="8 9" key="1">
    <citation type="journal article" date="2011" name="Proc. Natl. Acad. Sci. U.S.A.">
        <title>Genome and transcriptome analyses of the mountain pine beetle-fungal symbiont Grosmannia clavigera, a lodgepole pine pathogen.</title>
        <authorList>
            <person name="DiGuistini S."/>
            <person name="Wang Y."/>
            <person name="Liao N.Y."/>
            <person name="Taylor G."/>
            <person name="Tanguay P."/>
            <person name="Feau N."/>
            <person name="Henrissat B."/>
            <person name="Chan S.K."/>
            <person name="Hesse-Orce U."/>
            <person name="Alamouti S.M."/>
            <person name="Tsui C.K.M."/>
            <person name="Docking R.T."/>
            <person name="Levasseur A."/>
            <person name="Haridas S."/>
            <person name="Robertson G."/>
            <person name="Birol I."/>
            <person name="Holt R.A."/>
            <person name="Marra M.A."/>
            <person name="Hamelin R.C."/>
            <person name="Hirst M."/>
            <person name="Jones S.J.M."/>
            <person name="Bohlmann J."/>
            <person name="Breuil C."/>
        </authorList>
    </citation>
    <scope>NUCLEOTIDE SEQUENCE [LARGE SCALE GENOMIC DNA]</scope>
    <source>
        <strain evidence="9">kw1407 / UAMH 11150</strain>
    </source>
</reference>
<dbReference type="Gene3D" id="3.40.640.10">
    <property type="entry name" value="Type I PLP-dependent aspartate aminotransferase-like (Major domain)"/>
    <property type="match status" value="1"/>
</dbReference>
<evidence type="ECO:0000256" key="7">
    <source>
        <dbReference type="RuleBase" id="RU000382"/>
    </source>
</evidence>
<dbReference type="InterPro" id="IPR021115">
    <property type="entry name" value="Pyridoxal-P_BS"/>
</dbReference>
<dbReference type="InterPro" id="IPR010977">
    <property type="entry name" value="Aromatic_deC"/>
</dbReference>
<organism evidence="9">
    <name type="scientific">Grosmannia clavigera (strain kw1407 / UAMH 11150)</name>
    <name type="common">Blue stain fungus</name>
    <name type="synonym">Graphiocladiella clavigera</name>
    <dbReference type="NCBI Taxonomy" id="655863"/>
    <lineage>
        <taxon>Eukaryota</taxon>
        <taxon>Fungi</taxon>
        <taxon>Dikarya</taxon>
        <taxon>Ascomycota</taxon>
        <taxon>Pezizomycotina</taxon>
        <taxon>Sordariomycetes</taxon>
        <taxon>Sordariomycetidae</taxon>
        <taxon>Ophiostomatales</taxon>
        <taxon>Ophiostomataceae</taxon>
        <taxon>Leptographium</taxon>
    </lineage>
</organism>